<reference evidence="3" key="1">
    <citation type="journal article" date="2019" name="Int. J. Syst. Evol. Microbiol.">
        <title>The Global Catalogue of Microorganisms (GCM) 10K type strain sequencing project: providing services to taxonomists for standard genome sequencing and annotation.</title>
        <authorList>
            <consortium name="The Broad Institute Genomics Platform"/>
            <consortium name="The Broad Institute Genome Sequencing Center for Infectious Disease"/>
            <person name="Wu L."/>
            <person name="Ma J."/>
        </authorList>
    </citation>
    <scope>NUCLEOTIDE SEQUENCE [LARGE SCALE GENOMIC DNA]</scope>
    <source>
        <strain evidence="3">JCM 32105</strain>
    </source>
</reference>
<evidence type="ECO:0000256" key="1">
    <source>
        <dbReference type="SAM" id="SignalP"/>
    </source>
</evidence>
<organism evidence="2 3">
    <name type="scientific">Nemorincola caseinilytica</name>
    <dbReference type="NCBI Taxonomy" id="2054315"/>
    <lineage>
        <taxon>Bacteria</taxon>
        <taxon>Pseudomonadati</taxon>
        <taxon>Bacteroidota</taxon>
        <taxon>Chitinophagia</taxon>
        <taxon>Chitinophagales</taxon>
        <taxon>Chitinophagaceae</taxon>
        <taxon>Nemorincola</taxon>
    </lineage>
</organism>
<dbReference type="EMBL" id="BAABFA010000004">
    <property type="protein sequence ID" value="GAA4460727.1"/>
    <property type="molecule type" value="Genomic_DNA"/>
</dbReference>
<evidence type="ECO:0008006" key="4">
    <source>
        <dbReference type="Google" id="ProtNLM"/>
    </source>
</evidence>
<feature type="chain" id="PRO_5047516513" description="T9SS C-terminal target domain-containing protein" evidence="1">
    <location>
        <begin position="20"/>
        <end position="296"/>
    </location>
</feature>
<accession>A0ABP8N7V9</accession>
<proteinExistence type="predicted"/>
<protein>
    <recommendedName>
        <fullName evidence="4">T9SS C-terminal target domain-containing protein</fullName>
    </recommendedName>
</protein>
<evidence type="ECO:0000313" key="2">
    <source>
        <dbReference type="EMBL" id="GAA4460727.1"/>
    </source>
</evidence>
<dbReference type="RefSeq" id="WP_345077728.1">
    <property type="nucleotide sequence ID" value="NZ_BAABFA010000004.1"/>
</dbReference>
<sequence>MRKTFTLIALLSGIAAAQAQIAFPSANATWTERHGQGEAAPSYAIIGLKSSDVVIGGVTYHKVYRSTNDAVLDESEYIGGLREDAGKVYYMGASASAEKLIYDFNVAVGDTITDPATGTKNGVVHSIETVMIGSVSHKRINFRQFSSTNAWPIGSWIDGIGNSSLGGLLGSPMMQPTCDCGTNTVCLTKNSVQEYKNPVYASVDCESSVSAASVKMNIPAVAIMPNPVTGTSHLAVPAEGKFHSIAIYDMMGRKAYDAPLNGAMDIAISKGTFAPGVYMYHLSGANGIVTGKFTVE</sequence>
<name>A0ABP8N7V9_9BACT</name>
<feature type="signal peptide" evidence="1">
    <location>
        <begin position="1"/>
        <end position="19"/>
    </location>
</feature>
<dbReference type="InterPro" id="IPR026444">
    <property type="entry name" value="Secre_tail"/>
</dbReference>
<dbReference type="NCBIfam" id="TIGR04183">
    <property type="entry name" value="Por_Secre_tail"/>
    <property type="match status" value="1"/>
</dbReference>
<comment type="caution">
    <text evidence="2">The sequence shown here is derived from an EMBL/GenBank/DDBJ whole genome shotgun (WGS) entry which is preliminary data.</text>
</comment>
<dbReference type="Proteomes" id="UP001500067">
    <property type="component" value="Unassembled WGS sequence"/>
</dbReference>
<gene>
    <name evidence="2" type="ORF">GCM10023093_03910</name>
</gene>
<keyword evidence="3" id="KW-1185">Reference proteome</keyword>
<keyword evidence="1" id="KW-0732">Signal</keyword>
<evidence type="ECO:0000313" key="3">
    <source>
        <dbReference type="Proteomes" id="UP001500067"/>
    </source>
</evidence>